<dbReference type="RefSeq" id="WP_003361336.1">
    <property type="nucleotide sequence ID" value="NC_012658.1"/>
</dbReference>
<accession>A0A3F2ZYH3</accession>
<proteinExistence type="predicted"/>
<dbReference type="Gene3D" id="3.40.50.1110">
    <property type="entry name" value="SGNH hydrolase"/>
    <property type="match status" value="1"/>
</dbReference>
<dbReference type="SUPFAM" id="SSF52266">
    <property type="entry name" value="SGNH hydrolase"/>
    <property type="match status" value="1"/>
</dbReference>
<protein>
    <recommendedName>
        <fullName evidence="3">Chemotaxis protein</fullName>
    </recommendedName>
</protein>
<sequence>MYKIIIFGTGRTSKLVTESLNDNVEILAYADNNNDKWGKKYFNKNIIAPKCINNIDYDFLAIGSQFNEDIYIQLLTMGIPKNKILQFFKFVDLSWNVFKYQMDNFINLKEKVEMLATGISYTNMGLRAEALNKKCFKFSIGSQDIYYDYNIVNYIIKNYKEKVKDLKYAIIGLSYYSFEYDMSLSSMKNKVILYYEVLKKKHHFIEVENLYNEYETNKNIADKIFYKEEDGSYIIKWDIPVFENTQNKELTGKVQAEIDCNKNYPKTVEENKEIFRKYLKLLKEHNIKPILVVFPASRYYVRHFSKRIEKEFKSIIANFREDFNFQYIDYFKSNLFSDEDFSDTSHLNPKGAEKFTNILNEKIMW</sequence>
<dbReference type="Proteomes" id="UP000002333">
    <property type="component" value="Chromosome"/>
</dbReference>
<dbReference type="Gene3D" id="3.40.50.720">
    <property type="entry name" value="NAD(P)-binding Rossmann-like Domain"/>
    <property type="match status" value="1"/>
</dbReference>
<dbReference type="InterPro" id="IPR036514">
    <property type="entry name" value="SGNH_hydro_sf"/>
</dbReference>
<evidence type="ECO:0000313" key="2">
    <source>
        <dbReference type="Proteomes" id="UP000002333"/>
    </source>
</evidence>
<reference evidence="2" key="2">
    <citation type="submission" date="2008-05" db="EMBL/GenBank/DDBJ databases">
        <title>Genome sequence of Clostridium botulinum Ba4 strain 657.</title>
        <authorList>
            <person name="Shrivastava S."/>
            <person name="Brown J.L."/>
            <person name="Bruce D."/>
            <person name="Detter C."/>
            <person name="Munk C."/>
            <person name="Smith L.A."/>
            <person name="Smith T.J."/>
            <person name="Sutton G."/>
            <person name="Brettin T.S."/>
        </authorList>
    </citation>
    <scope>NUCLEOTIDE SEQUENCE [LARGE SCALE GENOMIC DNA]</scope>
    <source>
        <strain evidence="2">657 / Type Ba4</strain>
    </source>
</reference>
<name>A0A3F2ZYH3_CLOB6</name>
<dbReference type="EMBL" id="CP001083">
    <property type="protein sequence ID" value="ACQ53856.1"/>
    <property type="molecule type" value="Genomic_DNA"/>
</dbReference>
<evidence type="ECO:0000313" key="1">
    <source>
        <dbReference type="EMBL" id="ACQ53856.1"/>
    </source>
</evidence>
<gene>
    <name evidence="1" type="ordered locus">CLJ_B2932</name>
</gene>
<reference evidence="1 2" key="1">
    <citation type="journal article" date="2007" name="PLoS ONE">
        <title>Analysis of the neurotoxin complex genes in Clostridium botulinum A1-A4 and B1 strains: BoNT/A3, /Ba4 and /B1 clusters are located within plasmids.</title>
        <authorList>
            <person name="Smith T.J."/>
            <person name="Hill K.K."/>
            <person name="Foley B.T."/>
            <person name="Detter J.C."/>
            <person name="Munk A.C."/>
            <person name="Bruce D.C."/>
            <person name="Doggett N.A."/>
            <person name="Smith L.A."/>
            <person name="Marks J.D."/>
            <person name="Xie G."/>
            <person name="Brettin T.S."/>
        </authorList>
    </citation>
    <scope>NUCLEOTIDE SEQUENCE [LARGE SCALE GENOMIC DNA]</scope>
    <source>
        <strain evidence="2">657 / Type Ba4</strain>
    </source>
</reference>
<dbReference type="SMR" id="A0A3F2ZYH3"/>
<dbReference type="KEGG" id="cbi:CLJ_B2932"/>
<evidence type="ECO:0008006" key="3">
    <source>
        <dbReference type="Google" id="ProtNLM"/>
    </source>
</evidence>
<dbReference type="AlphaFoldDB" id="A0A3F2ZYH3"/>
<organism evidence="1 2">
    <name type="scientific">Clostridium botulinum (strain 657 / Type Ba4)</name>
    <dbReference type="NCBI Taxonomy" id="515621"/>
    <lineage>
        <taxon>Bacteria</taxon>
        <taxon>Bacillati</taxon>
        <taxon>Bacillota</taxon>
        <taxon>Clostridia</taxon>
        <taxon>Eubacteriales</taxon>
        <taxon>Clostridiaceae</taxon>
        <taxon>Clostridium</taxon>
    </lineage>
</organism>